<keyword evidence="1" id="KW-1133">Transmembrane helix</keyword>
<evidence type="ECO:0000313" key="3">
    <source>
        <dbReference type="Proteomes" id="UP000062973"/>
    </source>
</evidence>
<dbReference type="RefSeq" id="WP_017985740.1">
    <property type="nucleotide sequence ID" value="NZ_AQUL01000001.1"/>
</dbReference>
<proteinExistence type="predicted"/>
<dbReference type="SUPFAM" id="SSF103473">
    <property type="entry name" value="MFS general substrate transporter"/>
    <property type="match status" value="1"/>
</dbReference>
<dbReference type="EMBL" id="CP009110">
    <property type="protein sequence ID" value="AIJ26966.1"/>
    <property type="molecule type" value="Genomic_DNA"/>
</dbReference>
<dbReference type="Pfam" id="PF07690">
    <property type="entry name" value="MFS_1"/>
    <property type="match status" value="1"/>
</dbReference>
<keyword evidence="1" id="KW-0812">Transmembrane</keyword>
<feature type="transmembrane region" description="Helical" evidence="1">
    <location>
        <begin position="97"/>
        <end position="119"/>
    </location>
</feature>
<name>A0A076N6L3_AMYME</name>
<dbReference type="InterPro" id="IPR036259">
    <property type="entry name" value="MFS_trans_sf"/>
</dbReference>
<dbReference type="PANTHER" id="PTHR23542:SF1">
    <property type="entry name" value="MAJOR FACILITATOR SUPERFAMILY (MFS) PROFILE DOMAIN-CONTAINING PROTEIN"/>
    <property type="match status" value="1"/>
</dbReference>
<feature type="transmembrane region" description="Helical" evidence="1">
    <location>
        <begin position="228"/>
        <end position="248"/>
    </location>
</feature>
<feature type="transmembrane region" description="Helical" evidence="1">
    <location>
        <begin position="343"/>
        <end position="362"/>
    </location>
</feature>
<feature type="transmembrane region" description="Helical" evidence="1">
    <location>
        <begin position="131"/>
        <end position="152"/>
    </location>
</feature>
<keyword evidence="3" id="KW-1185">Reference proteome</keyword>
<gene>
    <name evidence="2" type="ORF">AMETH_6874</name>
</gene>
<dbReference type="eggNOG" id="COG2814">
    <property type="taxonomic scope" value="Bacteria"/>
</dbReference>
<dbReference type="HOGENOM" id="CLU_728903_0_0_11"/>
<keyword evidence="1" id="KW-0472">Membrane</keyword>
<dbReference type="KEGG" id="amq:AMETH_6874"/>
<dbReference type="STRING" id="1068978.AMETH_6874"/>
<feature type="transmembrane region" description="Helical" evidence="1">
    <location>
        <begin position="260"/>
        <end position="276"/>
    </location>
</feature>
<reference evidence="2 3" key="1">
    <citation type="submission" date="2014-07" db="EMBL/GenBank/DDBJ databases">
        <title>Whole Genome Sequence of the Amycolatopsis methanolica 239.</title>
        <authorList>
            <person name="Tang B."/>
        </authorList>
    </citation>
    <scope>NUCLEOTIDE SEQUENCE [LARGE SCALE GENOMIC DNA]</scope>
    <source>
        <strain evidence="2 3">239</strain>
    </source>
</reference>
<dbReference type="Gene3D" id="1.20.1250.20">
    <property type="entry name" value="MFS general substrate transporter like domains"/>
    <property type="match status" value="1"/>
</dbReference>
<feature type="transmembrane region" description="Helical" evidence="1">
    <location>
        <begin position="196"/>
        <end position="216"/>
    </location>
</feature>
<feature type="transmembrane region" description="Helical" evidence="1">
    <location>
        <begin position="317"/>
        <end position="337"/>
    </location>
</feature>
<protein>
    <submittedName>
        <fullName evidence="2">Major facilitator transporter</fullName>
    </submittedName>
</protein>
<dbReference type="PANTHER" id="PTHR23542">
    <property type="match status" value="1"/>
</dbReference>
<feature type="transmembrane region" description="Helical" evidence="1">
    <location>
        <begin position="158"/>
        <end position="176"/>
    </location>
</feature>
<sequence length="365" mass="36297">MNRAYWRWSAGAQLYRLPIAMGPLAFTSAAAVVTGSYRLGGVMVAVLVGAEIVGAVPCGRLLDRIGVTRGLVLLLLAAGTAMTALVVAAGAVAHALLVALVVVPGLAVGGLSGGFRTLLGSVVPDERLPRAVAIDSMLFEGVLITGPLLVAALNPAGALVPLAAMAAAYFAAALAVPRAVAPAPPRPAKLPVRNALPWLACLFALGHLVATVEVAPLPLVQRLGADPALAVVVIVVLSGASIAGSAVFAWRRPPAGRRQAAMALAGFAAGGSVLAADLGWAGLLIGAALIGAGTGPLLTIASVRLQRLLPEGRRAEGFSAAFVVQATGFGLGSLSVGVLPLSLAPTLGVVSSACACAMLALLNSS</sequence>
<dbReference type="AlphaFoldDB" id="A0A076N6L3"/>
<dbReference type="InterPro" id="IPR011701">
    <property type="entry name" value="MFS"/>
</dbReference>
<dbReference type="PATRIC" id="fig|1068978.7.peg.7384"/>
<organism evidence="2 3">
    <name type="scientific">Amycolatopsis methanolica 239</name>
    <dbReference type="NCBI Taxonomy" id="1068978"/>
    <lineage>
        <taxon>Bacteria</taxon>
        <taxon>Bacillati</taxon>
        <taxon>Actinomycetota</taxon>
        <taxon>Actinomycetes</taxon>
        <taxon>Pseudonocardiales</taxon>
        <taxon>Pseudonocardiaceae</taxon>
        <taxon>Amycolatopsis</taxon>
        <taxon>Amycolatopsis methanolica group</taxon>
    </lineage>
</organism>
<feature type="transmembrane region" description="Helical" evidence="1">
    <location>
        <begin position="282"/>
        <end position="305"/>
    </location>
</feature>
<evidence type="ECO:0000256" key="1">
    <source>
        <dbReference type="SAM" id="Phobius"/>
    </source>
</evidence>
<accession>A0A076N6L3</accession>
<evidence type="ECO:0000313" key="2">
    <source>
        <dbReference type="EMBL" id="AIJ26966.1"/>
    </source>
</evidence>
<feature type="transmembrane region" description="Helical" evidence="1">
    <location>
        <begin position="39"/>
        <end position="59"/>
    </location>
</feature>
<dbReference type="Proteomes" id="UP000062973">
    <property type="component" value="Chromosome"/>
</dbReference>
<dbReference type="GO" id="GO:0022857">
    <property type="term" value="F:transmembrane transporter activity"/>
    <property type="evidence" value="ECO:0007669"/>
    <property type="project" value="InterPro"/>
</dbReference>
<feature type="transmembrane region" description="Helical" evidence="1">
    <location>
        <begin position="12"/>
        <end position="33"/>
    </location>
</feature>
<feature type="transmembrane region" description="Helical" evidence="1">
    <location>
        <begin position="71"/>
        <end position="91"/>
    </location>
</feature>